<dbReference type="NCBIfam" id="TIGR03696">
    <property type="entry name" value="Rhs_assc_core"/>
    <property type="match status" value="1"/>
</dbReference>
<feature type="chain" id="PRO_5016596047" evidence="1">
    <location>
        <begin position="33"/>
        <end position="1538"/>
    </location>
</feature>
<dbReference type="Proteomes" id="UP000261828">
    <property type="component" value="Unassembled WGS sequence"/>
</dbReference>
<dbReference type="Gene3D" id="2.180.10.10">
    <property type="entry name" value="RHS repeat-associated core"/>
    <property type="match status" value="1"/>
</dbReference>
<dbReference type="PANTHER" id="PTHR32305">
    <property type="match status" value="1"/>
</dbReference>
<dbReference type="InterPro" id="IPR022385">
    <property type="entry name" value="Rhs_assc_core"/>
</dbReference>
<evidence type="ECO:0000313" key="3">
    <source>
        <dbReference type="Proteomes" id="UP000261828"/>
    </source>
</evidence>
<dbReference type="InterPro" id="IPR055015">
    <property type="entry name" value="GCX_COOH"/>
</dbReference>
<accession>A0A371JSI6</accession>
<evidence type="ECO:0000313" key="2">
    <source>
        <dbReference type="EMBL" id="RDY60777.1"/>
    </source>
</evidence>
<gene>
    <name evidence="2" type="ORF">DX873_00935</name>
</gene>
<keyword evidence="3" id="KW-1185">Reference proteome</keyword>
<comment type="caution">
    <text evidence="2">The sequence shown here is derived from an EMBL/GenBank/DDBJ whole genome shotgun (WGS) entry which is preliminary data.</text>
</comment>
<proteinExistence type="predicted"/>
<feature type="signal peptide" evidence="1">
    <location>
        <begin position="1"/>
        <end position="32"/>
    </location>
</feature>
<dbReference type="InterPro" id="IPR050708">
    <property type="entry name" value="T6SS_VgrG/RHS"/>
</dbReference>
<dbReference type="PANTHER" id="PTHR32305:SF15">
    <property type="entry name" value="PROTEIN RHSA-RELATED"/>
    <property type="match status" value="1"/>
</dbReference>
<evidence type="ECO:0000256" key="1">
    <source>
        <dbReference type="SAM" id="SignalP"/>
    </source>
</evidence>
<dbReference type="NCBIfam" id="NF045639">
    <property type="entry name" value="GCX_COOH"/>
    <property type="match status" value="1"/>
</dbReference>
<sequence length="1538" mass="168811">MKYNTKTKIEKMKKILITALIACFAGIISVSAQDCTNCFDDGPDGCGKLGYYDGDGDGFGTGSQTCFFGSNPANYATKGGDCNDNSSSVYPRKFYVDNDGDGYGGNTSTFICQGTSTAPSGFSRNSGDCDDSDSFITIKRTWYADVDNDTFGDSSTGSYGCTPPPGMQNPVTRGGDYDDTDGGITNVQPRTFYFDNDGDDYGTSSNTVYKSFAPTGYVEDAGDCDDNDIDINPETLWYLDADGDGLGASSTYNKVQCTQPPNDSNGSYVLNKNDLCPTVNGPQANNGCTTRNPLVVNDRDKNWIWSIAYDTDSNIKGNGINYFDGLGKPTQTQSLDIKTGQIWATQTMYDSYGRPALSTLGAPIGINGYFEYKDDFIQDSSGNAYNRADFETNPDSPSTVNAQNNTLGWYYSSNNNREPYQDVTSYPFSRVIYSELNPGTPIKAIGGNKINNEWPQGYTFTMQAGNELSQSVAFNDATYANAAYKINKTVSRDLHGVENVVFTDGDGKVLAAARSGGATSRTATLTIGGLGYVDIHVPSGSNMGFTVSANGYSITTHDLITESTVTAANSLPNGFYRVSVNDPDSYNPASPVTVTYHENYYDYALNEYDNAGRLVFSYQPIQGNNDARRTEYRYNSLGQLIYTKSPDEGVVEFRYRSDGQIRFSQNAVQATANEFSYTNYDEYGRPEESGVLQSSLFTTADVDGSLPSGTKREVVTTFYDSFPSQFNTSTYSGRTDPTFLSGNVAATQNDQCTTLYSYDVYGRLEWLVQNINGIGTIKTLDYEYDPITGMVTRVIYQKDASDEFIHRYTYNNANELIKVETSTDDISYATQAEYFYYESGGLKRVELADGVQGVDYVYNMAGQLKGINHPTLGNSSLDPGGDSNDLFGMQVDYHNADYQRALANIEATVYGTDQLNGNIKGIRWNNDPGTMVSGEQRIYSYSYDRNNWLTQAEYGAFIGTGNSNAQPTITDSNTYTSSSGNIDLEATQSITLSPNFHAQSGSDFHAKIVDLDGFNENGSGDYNVTGIEYDANGNIQRLIRNKQTSGNTNAMDNLTYHYDAAKPNRLTHVDDSSGDVSGADDIGDQAANNYSYNAIGQLTGNSAEGITYSYNAQGLVTEVTVGGNTRVKFNYNERGHRVKKESYTTGGQLSGTTYYVRDFTGNPMAMYYRPNGGSITLQEQPLYGSQRLGMRYEADNSYVYELTDHLGNVRALFKKNGSSPNLQGFTDYYPFGMTLPGMNTLGNSYRYTYQGQEKDGETNKEAFQLRLWDARIGRWLTVDPYGQFYSPYVGMGNNPIVGVDPDGGCVKGYTDDNIPIPCDNGTEIGQQVTDVNGDIWEWNGDLYAMKLDEVTVFFNSSEHKSYARNYFLLDNEASMGEYKAALAISEQKIQDVINVVEFGGLALRISEIIGLSSLSRSLAKNAIRNKRSFSPKTRLSKPVLTVNSAGVKMAVDIYEDNYVILQGSVHGKKTQIGGYFYRFGDKVIVEGADFAGEIGITGIRDLAREFAKSNGVKNVIINTGKRTTGAFPGKTQHFNFQF</sequence>
<protein>
    <submittedName>
        <fullName evidence="2">RHS repeat-associated core domain-containing protein</fullName>
    </submittedName>
</protein>
<keyword evidence="1" id="KW-0732">Signal</keyword>
<name>A0A371JSI6_9FLAO</name>
<dbReference type="OrthoDB" id="2972467at2"/>
<dbReference type="EMBL" id="QTJX01000001">
    <property type="protein sequence ID" value="RDY60777.1"/>
    <property type="molecule type" value="Genomic_DNA"/>
</dbReference>
<organism evidence="2 3">
    <name type="scientific">Flagellimonas nanhaiensis</name>
    <dbReference type="NCBI Taxonomy" id="2292706"/>
    <lineage>
        <taxon>Bacteria</taxon>
        <taxon>Pseudomonadati</taxon>
        <taxon>Bacteroidota</taxon>
        <taxon>Flavobacteriia</taxon>
        <taxon>Flavobacteriales</taxon>
        <taxon>Flavobacteriaceae</taxon>
        <taxon>Flagellimonas</taxon>
    </lineage>
</organism>
<reference evidence="2 3" key="1">
    <citation type="submission" date="2018-08" db="EMBL/GenBank/DDBJ databases">
        <title>Muricauda nanhaiensis sp. nov., isolated from seawater of the South China Sea.</title>
        <authorList>
            <person name="Dang Y."/>
        </authorList>
    </citation>
    <scope>NUCLEOTIDE SEQUENCE [LARGE SCALE GENOMIC DNA]</scope>
    <source>
        <strain evidence="2 3">SM1704</strain>
    </source>
</reference>